<dbReference type="FunFam" id="3.40.50.620:FF:000227">
    <property type="entry name" value="Tyrosine--tRNA ligase"/>
    <property type="match status" value="1"/>
</dbReference>
<dbReference type="AlphaFoldDB" id="A0A8H8U022"/>
<dbReference type="GO" id="GO:0006437">
    <property type="term" value="P:tyrosyl-tRNA aminoacylation"/>
    <property type="evidence" value="ECO:0007669"/>
    <property type="project" value="InterPro"/>
</dbReference>
<feature type="domain" description="Tyrosyl-tRNA synthetase C-terminal" evidence="10">
    <location>
        <begin position="447"/>
        <end position="566"/>
    </location>
</feature>
<dbReference type="NCBIfam" id="TIGR00234">
    <property type="entry name" value="tyrS"/>
    <property type="match status" value="1"/>
</dbReference>
<evidence type="ECO:0000256" key="4">
    <source>
        <dbReference type="ARBA" id="ARBA00022840"/>
    </source>
</evidence>
<keyword evidence="2 8" id="KW-0436">Ligase</keyword>
<keyword evidence="4 8" id="KW-0067">ATP-binding</keyword>
<evidence type="ECO:0000313" key="12">
    <source>
        <dbReference type="Proteomes" id="UP000431533"/>
    </source>
</evidence>
<evidence type="ECO:0000313" key="11">
    <source>
        <dbReference type="EMBL" id="TVY28794.1"/>
    </source>
</evidence>
<dbReference type="GO" id="GO:0004831">
    <property type="term" value="F:tyrosine-tRNA ligase activity"/>
    <property type="evidence" value="ECO:0007669"/>
    <property type="project" value="UniProtKB-EC"/>
</dbReference>
<dbReference type="InterPro" id="IPR002305">
    <property type="entry name" value="aa-tRNA-synth_Ic"/>
</dbReference>
<dbReference type="InterPro" id="IPR036986">
    <property type="entry name" value="S4_RNA-bd_sf"/>
</dbReference>
<reference evidence="11 12" key="1">
    <citation type="submission" date="2018-05" db="EMBL/GenBank/DDBJ databases">
        <title>Genome sequencing and assembly of the regulated plant pathogen Lachnellula willkommii and related sister species for the development of diagnostic species identification markers.</title>
        <authorList>
            <person name="Giroux E."/>
            <person name="Bilodeau G."/>
        </authorList>
    </citation>
    <scope>NUCLEOTIDE SEQUENCE [LARGE SCALE GENOMIC DNA]</scope>
    <source>
        <strain evidence="11 12">CBS 185.66</strain>
    </source>
</reference>
<dbReference type="SUPFAM" id="SSF55174">
    <property type="entry name" value="Alpha-L RNA-binding motif"/>
    <property type="match status" value="1"/>
</dbReference>
<dbReference type="SUPFAM" id="SSF52374">
    <property type="entry name" value="Nucleotidylyl transferase"/>
    <property type="match status" value="1"/>
</dbReference>
<keyword evidence="6 8" id="KW-0030">Aminoacyl-tRNA synthetase</keyword>
<dbReference type="GO" id="GO:0005524">
    <property type="term" value="F:ATP binding"/>
    <property type="evidence" value="ECO:0007669"/>
    <property type="project" value="UniProtKB-KW"/>
</dbReference>
<dbReference type="EMBL" id="QGMH01000026">
    <property type="protein sequence ID" value="TVY28794.1"/>
    <property type="molecule type" value="Genomic_DNA"/>
</dbReference>
<proteinExistence type="inferred from homology"/>
<evidence type="ECO:0000259" key="10">
    <source>
        <dbReference type="Pfam" id="PF16714"/>
    </source>
</evidence>
<gene>
    <name evidence="11" type="primary">cyt-18</name>
    <name evidence="11" type="ORF">LHYA1_G002173</name>
</gene>
<evidence type="ECO:0000256" key="5">
    <source>
        <dbReference type="ARBA" id="ARBA00022917"/>
    </source>
</evidence>
<dbReference type="Gene3D" id="3.10.290.10">
    <property type="entry name" value="RNA-binding S4 domain"/>
    <property type="match status" value="1"/>
</dbReference>
<keyword evidence="3 8" id="KW-0547">Nucleotide-binding</keyword>
<organism evidence="11 12">
    <name type="scientific">Lachnellula hyalina</name>
    <dbReference type="NCBI Taxonomy" id="1316788"/>
    <lineage>
        <taxon>Eukaryota</taxon>
        <taxon>Fungi</taxon>
        <taxon>Dikarya</taxon>
        <taxon>Ascomycota</taxon>
        <taxon>Pezizomycotina</taxon>
        <taxon>Leotiomycetes</taxon>
        <taxon>Helotiales</taxon>
        <taxon>Lachnaceae</taxon>
        <taxon>Lachnellula</taxon>
    </lineage>
</organism>
<keyword evidence="12" id="KW-1185">Reference proteome</keyword>
<dbReference type="Pfam" id="PF00579">
    <property type="entry name" value="tRNA-synt_1b"/>
    <property type="match status" value="1"/>
</dbReference>
<evidence type="ECO:0000256" key="1">
    <source>
        <dbReference type="ARBA" id="ARBA00005594"/>
    </source>
</evidence>
<dbReference type="InterPro" id="IPR032005">
    <property type="entry name" value="TyrRSs_C"/>
</dbReference>
<protein>
    <recommendedName>
        <fullName evidence="8">Tyrosine--tRNA ligase</fullName>
        <ecNumber evidence="8">6.1.1.1</ecNumber>
    </recommendedName>
    <alternativeName>
        <fullName evidence="8">Tyrosyl-tRNA synthetase</fullName>
    </alternativeName>
</protein>
<dbReference type="PRINTS" id="PR01040">
    <property type="entry name" value="TRNASYNTHTYR"/>
</dbReference>
<comment type="caution">
    <text evidence="11">The sequence shown here is derived from an EMBL/GenBank/DDBJ whole genome shotgun (WGS) entry which is preliminary data.</text>
</comment>
<evidence type="ECO:0000256" key="6">
    <source>
        <dbReference type="ARBA" id="ARBA00023146"/>
    </source>
</evidence>
<dbReference type="PANTHER" id="PTHR11766">
    <property type="entry name" value="TYROSYL-TRNA SYNTHETASE"/>
    <property type="match status" value="1"/>
</dbReference>
<sequence>MASPSLLRSSTRPDLYVCARCAFRAAQPPARSPKRCISTSFLKKVEAGEVKWQEQAIEVQTGKRKSMLTILEERGLIQAITGTRDAADKRLTEGRLGAYVGIDPTASSLHVGHLLPFMSLFWMYFHGYQSVVLLGGATAKIGDPSDRLTTREKEHSSTRTANMVNMHYQLKKLWGNIHAYGQNYGFYEGKDFNHQRALLNNNAWWNKMPMLEVLQVLGPGMRMGPMLAKDTSYAKLGSVKNKMEKGDGMSFAEFTYPIMQAWDWWHLYNTKGVQVQIGGADQYGNITAGIDAVKYISKNHPDPVVRSNVAPLGDPFGFTVPLLTTSSGAKFGKSTGNAIWLDRELTSTFELYGYFLRTSDADVGKYLKLFTFMPIEQIDALVQEHQAEPSLRKAQHTLARELVEIVHGAHEAKIAEEQHRFLFRKQPEEPAIIEVEVDAASRAGYMTLNNRPNVNIQLPASVIHNLSIPRILYACGLASSTSDGTRLVQQNAAFIGGMNHKKDKVPMMDGSVNWTRVKPWAVADTAKYILHGDLLMFRKGKHNIRVIQIVPDEEYDASGKSYPGMKMKLGPLSMLDKRSQKARENLDSHRGRWEGHDEPSSEDEIVALDELADDGTEFRGHGRL</sequence>
<comment type="similarity">
    <text evidence="1 8">Belongs to the class-I aminoacyl-tRNA synthetase family.</text>
</comment>
<evidence type="ECO:0000256" key="8">
    <source>
        <dbReference type="RuleBase" id="RU361234"/>
    </source>
</evidence>
<dbReference type="GO" id="GO:0005739">
    <property type="term" value="C:mitochondrion"/>
    <property type="evidence" value="ECO:0007669"/>
    <property type="project" value="TreeGrafter"/>
</dbReference>
<dbReference type="RefSeq" id="XP_031007582.1">
    <property type="nucleotide sequence ID" value="XM_031147150.1"/>
</dbReference>
<keyword evidence="5 8" id="KW-0648">Protein biosynthesis</keyword>
<dbReference type="GO" id="GO:0005829">
    <property type="term" value="C:cytosol"/>
    <property type="evidence" value="ECO:0007669"/>
    <property type="project" value="TreeGrafter"/>
</dbReference>
<dbReference type="PANTHER" id="PTHR11766:SF0">
    <property type="entry name" value="TYROSINE--TRNA LIGASE, MITOCHONDRIAL"/>
    <property type="match status" value="1"/>
</dbReference>
<comment type="catalytic activity">
    <reaction evidence="7 8">
        <text>tRNA(Tyr) + L-tyrosine + ATP = L-tyrosyl-tRNA(Tyr) + AMP + diphosphate + H(+)</text>
        <dbReference type="Rhea" id="RHEA:10220"/>
        <dbReference type="Rhea" id="RHEA-COMP:9706"/>
        <dbReference type="Rhea" id="RHEA-COMP:9707"/>
        <dbReference type="ChEBI" id="CHEBI:15378"/>
        <dbReference type="ChEBI" id="CHEBI:30616"/>
        <dbReference type="ChEBI" id="CHEBI:33019"/>
        <dbReference type="ChEBI" id="CHEBI:58315"/>
        <dbReference type="ChEBI" id="CHEBI:78442"/>
        <dbReference type="ChEBI" id="CHEBI:78536"/>
        <dbReference type="ChEBI" id="CHEBI:456215"/>
        <dbReference type="EC" id="6.1.1.1"/>
    </reaction>
</comment>
<dbReference type="Proteomes" id="UP000431533">
    <property type="component" value="Unassembled WGS sequence"/>
</dbReference>
<accession>A0A8H8U022</accession>
<dbReference type="CDD" id="cd00805">
    <property type="entry name" value="TyrRS_core"/>
    <property type="match status" value="1"/>
</dbReference>
<name>A0A8H8U022_9HELO</name>
<feature type="compositionally biased region" description="Basic and acidic residues" evidence="9">
    <location>
        <begin position="577"/>
        <end position="599"/>
    </location>
</feature>
<evidence type="ECO:0000256" key="3">
    <source>
        <dbReference type="ARBA" id="ARBA00022741"/>
    </source>
</evidence>
<dbReference type="InterPro" id="IPR014729">
    <property type="entry name" value="Rossmann-like_a/b/a_fold"/>
</dbReference>
<dbReference type="Gene3D" id="3.40.50.620">
    <property type="entry name" value="HUPs"/>
    <property type="match status" value="1"/>
</dbReference>
<dbReference type="Gene3D" id="1.10.240.10">
    <property type="entry name" value="Tyrosyl-Transfer RNA Synthetase"/>
    <property type="match status" value="1"/>
</dbReference>
<evidence type="ECO:0000256" key="2">
    <source>
        <dbReference type="ARBA" id="ARBA00022598"/>
    </source>
</evidence>
<feature type="region of interest" description="Disordered" evidence="9">
    <location>
        <begin position="577"/>
        <end position="603"/>
    </location>
</feature>
<dbReference type="InterPro" id="IPR024088">
    <property type="entry name" value="Tyr-tRNA-ligase_bac-type"/>
</dbReference>
<dbReference type="EC" id="6.1.1.1" evidence="8"/>
<evidence type="ECO:0000256" key="9">
    <source>
        <dbReference type="SAM" id="MobiDB-lite"/>
    </source>
</evidence>
<dbReference type="GO" id="GO:0003723">
    <property type="term" value="F:RNA binding"/>
    <property type="evidence" value="ECO:0007669"/>
    <property type="project" value="InterPro"/>
</dbReference>
<dbReference type="InterPro" id="IPR002307">
    <property type="entry name" value="Tyr-tRNA-ligase"/>
</dbReference>
<evidence type="ECO:0000256" key="7">
    <source>
        <dbReference type="ARBA" id="ARBA00048248"/>
    </source>
</evidence>
<dbReference type="FunFam" id="1.10.240.10:FF:000001">
    <property type="entry name" value="Tyrosine--tRNA ligase"/>
    <property type="match status" value="1"/>
</dbReference>
<dbReference type="GeneID" id="41982371"/>
<dbReference type="OrthoDB" id="337870at2759"/>
<dbReference type="Pfam" id="PF16714">
    <property type="entry name" value="TyrRSs_C"/>
    <property type="match status" value="1"/>
</dbReference>